<evidence type="ECO:0000313" key="2">
    <source>
        <dbReference type="Proteomes" id="UP000827986"/>
    </source>
</evidence>
<dbReference type="Proteomes" id="UP000827986">
    <property type="component" value="Unassembled WGS sequence"/>
</dbReference>
<reference evidence="1" key="1">
    <citation type="submission" date="2021-09" db="EMBL/GenBank/DDBJ databases">
        <title>The genome of Mauremys mutica provides insights into the evolution of semi-aquatic lifestyle.</title>
        <authorList>
            <person name="Gong S."/>
            <person name="Gao Y."/>
        </authorList>
    </citation>
    <scope>NUCLEOTIDE SEQUENCE</scope>
    <source>
        <strain evidence="1">MM-2020</strain>
        <tissue evidence="1">Muscle</tissue>
    </source>
</reference>
<protein>
    <submittedName>
        <fullName evidence="1">Uncharacterized protein</fullName>
    </submittedName>
</protein>
<gene>
    <name evidence="1" type="ORF">KIL84_011522</name>
</gene>
<comment type="caution">
    <text evidence="1">The sequence shown here is derived from an EMBL/GenBank/DDBJ whole genome shotgun (WGS) entry which is preliminary data.</text>
</comment>
<evidence type="ECO:0000313" key="1">
    <source>
        <dbReference type="EMBL" id="KAH1177820.1"/>
    </source>
</evidence>
<sequence>MAAGPGSERKLVQQDELRQLMREKRRQSAAKKRIEAPFAKYPFPALPGLPRSFSGLASVAPGLAPGAGTVCLAPRGPGPGPALPAGVPLSAGAGLVRAAPSPFPSRY</sequence>
<accession>A0A9D3XEP6</accession>
<organism evidence="1 2">
    <name type="scientific">Mauremys mutica</name>
    <name type="common">yellowpond turtle</name>
    <dbReference type="NCBI Taxonomy" id="74926"/>
    <lineage>
        <taxon>Eukaryota</taxon>
        <taxon>Metazoa</taxon>
        <taxon>Chordata</taxon>
        <taxon>Craniata</taxon>
        <taxon>Vertebrata</taxon>
        <taxon>Euteleostomi</taxon>
        <taxon>Archelosauria</taxon>
        <taxon>Testudinata</taxon>
        <taxon>Testudines</taxon>
        <taxon>Cryptodira</taxon>
        <taxon>Durocryptodira</taxon>
        <taxon>Testudinoidea</taxon>
        <taxon>Geoemydidae</taxon>
        <taxon>Geoemydinae</taxon>
        <taxon>Mauremys</taxon>
    </lineage>
</organism>
<dbReference type="EMBL" id="JAHDVG010000474">
    <property type="protein sequence ID" value="KAH1177820.1"/>
    <property type="molecule type" value="Genomic_DNA"/>
</dbReference>
<keyword evidence="2" id="KW-1185">Reference proteome</keyword>
<proteinExistence type="predicted"/>
<name>A0A9D3XEP6_9SAUR</name>
<dbReference type="AlphaFoldDB" id="A0A9D3XEP6"/>